<dbReference type="AlphaFoldDB" id="A0A133P0X4"/>
<reference evidence="2 3" key="1">
    <citation type="submission" date="2016-01" db="EMBL/GenBank/DDBJ databases">
        <authorList>
            <person name="Oliw E.H."/>
        </authorList>
    </citation>
    <scope>NUCLEOTIDE SEQUENCE [LARGE SCALE GENOMIC DNA]</scope>
    <source>
        <strain evidence="2 3">PSS_7772B</strain>
    </source>
</reference>
<comment type="caution">
    <text evidence="2">The sequence shown here is derived from an EMBL/GenBank/DDBJ whole genome shotgun (WGS) entry which is preliminary data.</text>
</comment>
<dbReference type="Proteomes" id="UP000070687">
    <property type="component" value="Unassembled WGS sequence"/>
</dbReference>
<evidence type="ECO:0000313" key="3">
    <source>
        <dbReference type="Proteomes" id="UP000070687"/>
    </source>
</evidence>
<dbReference type="EMBL" id="LRQB01000021">
    <property type="protein sequence ID" value="KXA22208.1"/>
    <property type="molecule type" value="Genomic_DNA"/>
</dbReference>
<keyword evidence="1" id="KW-0472">Membrane</keyword>
<evidence type="ECO:0000256" key="1">
    <source>
        <dbReference type="SAM" id="Phobius"/>
    </source>
</evidence>
<keyword evidence="1" id="KW-0812">Transmembrane</keyword>
<feature type="transmembrane region" description="Helical" evidence="1">
    <location>
        <begin position="12"/>
        <end position="29"/>
    </location>
</feature>
<gene>
    <name evidence="2" type="ORF">HMPREF3208_00402</name>
</gene>
<accession>A0A133P0X4</accession>
<evidence type="ECO:0000313" key="2">
    <source>
        <dbReference type="EMBL" id="KXA22208.1"/>
    </source>
</evidence>
<keyword evidence="1" id="KW-1133">Transmembrane helix</keyword>
<protein>
    <submittedName>
        <fullName evidence="2">Uncharacterized protein</fullName>
    </submittedName>
</protein>
<sequence length="42" mass="5136">MTIILCENISKEYFVVVTLFGFCFAYNFLRDNIFVYFYKHIL</sequence>
<name>A0A133P0X4_GARVA</name>
<proteinExistence type="predicted"/>
<organism evidence="2 3">
    <name type="scientific">Gardnerella vaginalis</name>
    <dbReference type="NCBI Taxonomy" id="2702"/>
    <lineage>
        <taxon>Bacteria</taxon>
        <taxon>Bacillati</taxon>
        <taxon>Actinomycetota</taxon>
        <taxon>Actinomycetes</taxon>
        <taxon>Bifidobacteriales</taxon>
        <taxon>Bifidobacteriaceae</taxon>
        <taxon>Gardnerella</taxon>
    </lineage>
</organism>